<comment type="caution">
    <text evidence="2">The sequence shown here is derived from an EMBL/GenBank/DDBJ whole genome shotgun (WGS) entry which is preliminary data.</text>
</comment>
<reference evidence="2" key="2">
    <citation type="submission" date="2022-01" db="EMBL/GenBank/DDBJ databases">
        <authorList>
            <person name="Yamashiro T."/>
            <person name="Shiraishi A."/>
            <person name="Satake H."/>
            <person name="Nakayama K."/>
        </authorList>
    </citation>
    <scope>NUCLEOTIDE SEQUENCE</scope>
</reference>
<organism evidence="2 3">
    <name type="scientific">Tanacetum coccineum</name>
    <dbReference type="NCBI Taxonomy" id="301880"/>
    <lineage>
        <taxon>Eukaryota</taxon>
        <taxon>Viridiplantae</taxon>
        <taxon>Streptophyta</taxon>
        <taxon>Embryophyta</taxon>
        <taxon>Tracheophyta</taxon>
        <taxon>Spermatophyta</taxon>
        <taxon>Magnoliopsida</taxon>
        <taxon>eudicotyledons</taxon>
        <taxon>Gunneridae</taxon>
        <taxon>Pentapetalae</taxon>
        <taxon>asterids</taxon>
        <taxon>campanulids</taxon>
        <taxon>Asterales</taxon>
        <taxon>Asteraceae</taxon>
        <taxon>Asteroideae</taxon>
        <taxon>Anthemideae</taxon>
        <taxon>Anthemidinae</taxon>
        <taxon>Tanacetum</taxon>
    </lineage>
</organism>
<evidence type="ECO:0000256" key="1">
    <source>
        <dbReference type="SAM" id="MobiDB-lite"/>
    </source>
</evidence>
<feature type="region of interest" description="Disordered" evidence="1">
    <location>
        <begin position="60"/>
        <end position="80"/>
    </location>
</feature>
<dbReference type="EMBL" id="BQNB010020198">
    <property type="protein sequence ID" value="GJT93388.1"/>
    <property type="molecule type" value="Genomic_DNA"/>
</dbReference>
<proteinExistence type="predicted"/>
<evidence type="ECO:0000313" key="2">
    <source>
        <dbReference type="EMBL" id="GJT93388.1"/>
    </source>
</evidence>
<accession>A0ABQ5I006</accession>
<feature type="compositionally biased region" description="Basic and acidic residues" evidence="1">
    <location>
        <begin position="67"/>
        <end position="80"/>
    </location>
</feature>
<dbReference type="Proteomes" id="UP001151760">
    <property type="component" value="Unassembled WGS sequence"/>
</dbReference>
<evidence type="ECO:0000313" key="3">
    <source>
        <dbReference type="Proteomes" id="UP001151760"/>
    </source>
</evidence>
<keyword evidence="3" id="KW-1185">Reference proteome</keyword>
<name>A0ABQ5I006_9ASTR</name>
<protein>
    <submittedName>
        <fullName evidence="2">Uncharacterized protein</fullName>
    </submittedName>
</protein>
<gene>
    <name evidence="2" type="ORF">Tco_1082233</name>
</gene>
<reference evidence="2" key="1">
    <citation type="journal article" date="2022" name="Int. J. Mol. Sci.">
        <title>Draft Genome of Tanacetum Coccineum: Genomic Comparison of Closely Related Tanacetum-Family Plants.</title>
        <authorList>
            <person name="Yamashiro T."/>
            <person name="Shiraishi A."/>
            <person name="Nakayama K."/>
            <person name="Satake H."/>
        </authorList>
    </citation>
    <scope>NUCLEOTIDE SEQUENCE</scope>
</reference>
<sequence length="80" mass="9014">MESQSETTQTVSALKLPILKTGDYDLWSMRMEQYLTHTDYALWEVIMNGDALAIASASTEDPIPPKTAKEKLARKNELKV</sequence>